<evidence type="ECO:0000256" key="4">
    <source>
        <dbReference type="ARBA" id="ARBA00023002"/>
    </source>
</evidence>
<accession>A0A7G5XL62</accession>
<dbReference type="InterPro" id="IPR036291">
    <property type="entry name" value="NAD(P)-bd_dom_sf"/>
</dbReference>
<dbReference type="InterPro" id="IPR029752">
    <property type="entry name" value="D-isomer_DH_CS1"/>
</dbReference>
<organism evidence="7 8">
    <name type="scientific">Lacibacter sediminis</name>
    <dbReference type="NCBI Taxonomy" id="2760713"/>
    <lineage>
        <taxon>Bacteria</taxon>
        <taxon>Pseudomonadati</taxon>
        <taxon>Bacteroidota</taxon>
        <taxon>Chitinophagia</taxon>
        <taxon>Chitinophagales</taxon>
        <taxon>Chitinophagaceae</taxon>
        <taxon>Lacibacter</taxon>
    </lineage>
</organism>
<dbReference type="EMBL" id="CP060007">
    <property type="protein sequence ID" value="QNA46215.1"/>
    <property type="molecule type" value="Genomic_DNA"/>
</dbReference>
<dbReference type="PANTHER" id="PTHR42683">
    <property type="entry name" value="ALDEHYDE REDUCTASE"/>
    <property type="match status" value="1"/>
</dbReference>
<dbReference type="PROSITE" id="PS00065">
    <property type="entry name" value="D_2_HYDROXYACID_DH_1"/>
    <property type="match status" value="1"/>
</dbReference>
<dbReference type="InterPro" id="IPR047109">
    <property type="entry name" value="CAD-like"/>
</dbReference>
<sequence>MNTKQVKAFGTTGAAEPLHEMNINRRIVKAHDVEMEILYCGICHSDLHQIKNDFGGTMFPIVPGHEMVGRVIAVGAHVKNFKEGDLAAVGCIVESCGHCEYCNDGLEPFCEEGVTYSFNSPDKLLGGATYGGFSKTYVCEEKYVLHMPAFNDLAAAAPLLCAGITVYSPLKHWQAGPGKKVGILGIGGLGHLAIKIAKAMGAHVTVFTTSASKVEDAKRLGADESVLSSDAEKMSRLNRQLHFIIDTVSAKHDVNTYLNLLRHDGTVVLVGLPPEPLEIGAFNVVMGRRSFAGSNIGGIAETQEMLDFCFQHNITADSEVIAIQEVNEAFERLERGDVKYRFVIDMASLAN</sequence>
<evidence type="ECO:0000256" key="3">
    <source>
        <dbReference type="ARBA" id="ARBA00022833"/>
    </source>
</evidence>
<evidence type="ECO:0000259" key="6">
    <source>
        <dbReference type="SMART" id="SM00829"/>
    </source>
</evidence>
<evidence type="ECO:0000256" key="2">
    <source>
        <dbReference type="ARBA" id="ARBA00022723"/>
    </source>
</evidence>
<keyword evidence="8" id="KW-1185">Reference proteome</keyword>
<protein>
    <submittedName>
        <fullName evidence="7">NAD(P)-dependent alcohol dehydrogenase</fullName>
    </submittedName>
</protein>
<dbReference type="Gene3D" id="3.90.180.10">
    <property type="entry name" value="Medium-chain alcohol dehydrogenases, catalytic domain"/>
    <property type="match status" value="1"/>
</dbReference>
<dbReference type="GO" id="GO:0008270">
    <property type="term" value="F:zinc ion binding"/>
    <property type="evidence" value="ECO:0007669"/>
    <property type="project" value="InterPro"/>
</dbReference>
<proteinExistence type="inferred from homology"/>
<dbReference type="InterPro" id="IPR011032">
    <property type="entry name" value="GroES-like_sf"/>
</dbReference>
<keyword evidence="4" id="KW-0560">Oxidoreductase</keyword>
<dbReference type="SMART" id="SM00829">
    <property type="entry name" value="PKS_ER"/>
    <property type="match status" value="1"/>
</dbReference>
<feature type="domain" description="Enoyl reductase (ER)" evidence="6">
    <location>
        <begin position="13"/>
        <end position="344"/>
    </location>
</feature>
<dbReference type="AlphaFoldDB" id="A0A7G5XL62"/>
<dbReference type="GO" id="GO:0008106">
    <property type="term" value="F:alcohol dehydrogenase (NADP+) activity"/>
    <property type="evidence" value="ECO:0007669"/>
    <property type="project" value="UniProtKB-ARBA"/>
</dbReference>
<dbReference type="InterPro" id="IPR013149">
    <property type="entry name" value="ADH-like_C"/>
</dbReference>
<reference evidence="8" key="1">
    <citation type="submission" date="2020-08" db="EMBL/GenBank/DDBJ databases">
        <title>Lacibacter sp. S13-6-6 genome sequencing.</title>
        <authorList>
            <person name="Jin L."/>
        </authorList>
    </citation>
    <scope>NUCLEOTIDE SEQUENCE [LARGE SCALE GENOMIC DNA]</scope>
    <source>
        <strain evidence="8">S13-6-6</strain>
    </source>
</reference>
<comment type="similarity">
    <text evidence="5">Belongs to the zinc-containing alcohol dehydrogenase family.</text>
</comment>
<dbReference type="PROSITE" id="PS00059">
    <property type="entry name" value="ADH_ZINC"/>
    <property type="match status" value="1"/>
</dbReference>
<evidence type="ECO:0000313" key="7">
    <source>
        <dbReference type="EMBL" id="QNA46215.1"/>
    </source>
</evidence>
<dbReference type="SUPFAM" id="SSF50129">
    <property type="entry name" value="GroES-like"/>
    <property type="match status" value="1"/>
</dbReference>
<dbReference type="Gene3D" id="3.40.50.720">
    <property type="entry name" value="NAD(P)-binding Rossmann-like Domain"/>
    <property type="match status" value="1"/>
</dbReference>
<dbReference type="RefSeq" id="WP_182805935.1">
    <property type="nucleotide sequence ID" value="NZ_CP060007.1"/>
</dbReference>
<comment type="cofactor">
    <cofactor evidence="1 5">
        <name>Zn(2+)</name>
        <dbReference type="ChEBI" id="CHEBI:29105"/>
    </cofactor>
</comment>
<evidence type="ECO:0000256" key="1">
    <source>
        <dbReference type="ARBA" id="ARBA00001947"/>
    </source>
</evidence>
<keyword evidence="3 5" id="KW-0862">Zinc</keyword>
<dbReference type="FunFam" id="3.40.50.720:FF:000022">
    <property type="entry name" value="Cinnamyl alcohol dehydrogenase"/>
    <property type="match status" value="1"/>
</dbReference>
<evidence type="ECO:0000256" key="5">
    <source>
        <dbReference type="RuleBase" id="RU361277"/>
    </source>
</evidence>
<dbReference type="InterPro" id="IPR020843">
    <property type="entry name" value="ER"/>
</dbReference>
<evidence type="ECO:0000313" key="8">
    <source>
        <dbReference type="Proteomes" id="UP000515344"/>
    </source>
</evidence>
<dbReference type="Pfam" id="PF00107">
    <property type="entry name" value="ADH_zinc_N"/>
    <property type="match status" value="1"/>
</dbReference>
<dbReference type="InterPro" id="IPR013154">
    <property type="entry name" value="ADH-like_N"/>
</dbReference>
<gene>
    <name evidence="7" type="ORF">H4075_08560</name>
</gene>
<dbReference type="SUPFAM" id="SSF51735">
    <property type="entry name" value="NAD(P)-binding Rossmann-fold domains"/>
    <property type="match status" value="1"/>
</dbReference>
<dbReference type="CDD" id="cd05283">
    <property type="entry name" value="CAD1"/>
    <property type="match status" value="1"/>
</dbReference>
<name>A0A7G5XL62_9BACT</name>
<dbReference type="Proteomes" id="UP000515344">
    <property type="component" value="Chromosome"/>
</dbReference>
<dbReference type="KEGG" id="lacs:H4075_08560"/>
<dbReference type="InterPro" id="IPR002328">
    <property type="entry name" value="ADH_Zn_CS"/>
</dbReference>
<keyword evidence="2 5" id="KW-0479">Metal-binding</keyword>
<dbReference type="Pfam" id="PF08240">
    <property type="entry name" value="ADH_N"/>
    <property type="match status" value="1"/>
</dbReference>